<reference evidence="1 2" key="1">
    <citation type="submission" date="2022-04" db="EMBL/GenBank/DDBJ databases">
        <title>Hymenobacter sp. isolated from the air.</title>
        <authorList>
            <person name="Won M."/>
            <person name="Lee C.-M."/>
            <person name="Woen H.-Y."/>
            <person name="Kwon S.-W."/>
        </authorList>
    </citation>
    <scope>NUCLEOTIDE SEQUENCE [LARGE SCALE GENOMIC DNA]</scope>
    <source>
        <strain evidence="2">5116 S-27</strain>
    </source>
</reference>
<gene>
    <name evidence="1" type="ORF">MUN80_24810</name>
</gene>
<dbReference type="EMBL" id="CP095049">
    <property type="protein sequence ID" value="UOQ52945.1"/>
    <property type="molecule type" value="Genomic_DNA"/>
</dbReference>
<sequence length="206" mass="23694">MQDFRMLEIDKTAFQNNLLLTQQYCELQLANTEKNHASILRSINPIINDELVFGFNFITSYDYQSIGIDIPELYVYTFHSKWTTDPFSVPIDSVVNNLFAEQLKHKAALGIAGSSQCEGRILAVRIWDTIVDGATQGESRGFMDEYDFPPVDTWFYKASTADDAILFAWIPKQFIWLVDQAIAVNVPDMMGWFEKEYPEDYTRVMG</sequence>
<dbReference type="RefSeq" id="WP_244717468.1">
    <property type="nucleotide sequence ID" value="NZ_CP095049.1"/>
</dbReference>
<protein>
    <submittedName>
        <fullName evidence="1">Uncharacterized protein</fullName>
    </submittedName>
</protein>
<accession>A0ABY4F8G0</accession>
<name>A0ABY4F8G0_9BACT</name>
<keyword evidence="2" id="KW-1185">Reference proteome</keyword>
<evidence type="ECO:0000313" key="2">
    <source>
        <dbReference type="Proteomes" id="UP000831785"/>
    </source>
</evidence>
<proteinExistence type="predicted"/>
<evidence type="ECO:0000313" key="1">
    <source>
        <dbReference type="EMBL" id="UOQ52945.1"/>
    </source>
</evidence>
<organism evidence="1 2">
    <name type="scientific">Hymenobacter cellulosivorans</name>
    <dbReference type="NCBI Taxonomy" id="2932249"/>
    <lineage>
        <taxon>Bacteria</taxon>
        <taxon>Pseudomonadati</taxon>
        <taxon>Bacteroidota</taxon>
        <taxon>Cytophagia</taxon>
        <taxon>Cytophagales</taxon>
        <taxon>Hymenobacteraceae</taxon>
        <taxon>Hymenobacter</taxon>
    </lineage>
</organism>
<dbReference type="Proteomes" id="UP000831785">
    <property type="component" value="Chromosome"/>
</dbReference>